<evidence type="ECO:0000313" key="2">
    <source>
        <dbReference type="EMBL" id="CCI46074.1"/>
    </source>
</evidence>
<evidence type="ECO:0000313" key="3">
    <source>
        <dbReference type="Proteomes" id="UP000053237"/>
    </source>
</evidence>
<dbReference type="OrthoDB" id="185455at2759"/>
<keyword evidence="1" id="KW-0863">Zinc-finger</keyword>
<dbReference type="EMBL" id="CAIX01000116">
    <property type="protein sequence ID" value="CCI46074.1"/>
    <property type="molecule type" value="Genomic_DNA"/>
</dbReference>
<dbReference type="InParanoid" id="A0A024GH37"/>
<dbReference type="GO" id="GO:0005634">
    <property type="term" value="C:nucleus"/>
    <property type="evidence" value="ECO:0007669"/>
    <property type="project" value="UniProtKB-SubCell"/>
</dbReference>
<dbReference type="AlphaFoldDB" id="A0A024GH37"/>
<comment type="subunit">
    <text evidence="1">Component of the Smc5-Smc6 complex.</text>
</comment>
<keyword evidence="1" id="KW-0862">Zinc</keyword>
<comment type="similarity">
    <text evidence="1">Belongs to the NSE1 family.</text>
</comment>
<proteinExistence type="inferred from homology"/>
<evidence type="ECO:0000256" key="1">
    <source>
        <dbReference type="RuleBase" id="RU368018"/>
    </source>
</evidence>
<dbReference type="Pfam" id="PF07574">
    <property type="entry name" value="SMC_Nse1"/>
    <property type="match status" value="1"/>
</dbReference>
<dbReference type="GO" id="GO:0000724">
    <property type="term" value="P:double-strand break repair via homologous recombination"/>
    <property type="evidence" value="ECO:0007669"/>
    <property type="project" value="TreeGrafter"/>
</dbReference>
<keyword evidence="3" id="KW-1185">Reference proteome</keyword>
<keyword evidence="1" id="KW-0479">Metal-binding</keyword>
<keyword evidence="1" id="KW-0233">DNA recombination</keyword>
<keyword evidence="1" id="KW-0539">Nucleus</keyword>
<name>A0A024GH37_9STRA</name>
<dbReference type="GO" id="GO:0008270">
    <property type="term" value="F:zinc ion binding"/>
    <property type="evidence" value="ECO:0007669"/>
    <property type="project" value="UniProtKB-KW"/>
</dbReference>
<dbReference type="STRING" id="65357.A0A024GH37"/>
<accession>A0A024GH37</accession>
<gene>
    <name evidence="2" type="ORF">BN9_070030</name>
</gene>
<comment type="caution">
    <text evidence="2">The sequence shown here is derived from an EMBL/GenBank/DDBJ whole genome shotgun (WGS) entry which is preliminary data.</text>
</comment>
<dbReference type="PANTHER" id="PTHR20973">
    <property type="entry name" value="NON-SMC ELEMENT 1-RELATED"/>
    <property type="match status" value="1"/>
</dbReference>
<keyword evidence="1" id="KW-0833">Ubl conjugation pathway</keyword>
<dbReference type="InterPro" id="IPR036388">
    <property type="entry name" value="WH-like_DNA-bd_sf"/>
</dbReference>
<keyword evidence="1" id="KW-0227">DNA damage</keyword>
<comment type="subcellular location">
    <subcellularLocation>
        <location evidence="1">Nucleus</location>
    </subcellularLocation>
</comment>
<dbReference type="PANTHER" id="PTHR20973:SF0">
    <property type="entry name" value="NON-STRUCTURAL MAINTENANCE OF CHROMOSOMES ELEMENT 1 HOMOLOG"/>
    <property type="match status" value="1"/>
</dbReference>
<keyword evidence="1" id="KW-0234">DNA repair</keyword>
<dbReference type="InterPro" id="IPR011513">
    <property type="entry name" value="Nse1"/>
</dbReference>
<dbReference type="Gene3D" id="1.10.10.10">
    <property type="entry name" value="Winged helix-like DNA-binding domain superfamily/Winged helix DNA-binding domain"/>
    <property type="match status" value="1"/>
</dbReference>
<reference evidence="2 3" key="1">
    <citation type="submission" date="2012-05" db="EMBL/GenBank/DDBJ databases">
        <title>Recombination and specialization in a pathogen metapopulation.</title>
        <authorList>
            <person name="Gardiner A."/>
            <person name="Kemen E."/>
            <person name="Schultz-Larsen T."/>
            <person name="MacLean D."/>
            <person name="Van Oosterhout C."/>
            <person name="Jones J.D.G."/>
        </authorList>
    </citation>
    <scope>NUCLEOTIDE SEQUENCE [LARGE SCALE GENOMIC DNA]</scope>
    <source>
        <strain evidence="2 3">Ac Nc2</strain>
    </source>
</reference>
<comment type="catalytic activity">
    <reaction evidence="1">
        <text>S-ubiquitinyl-[E2 ubiquitin-conjugating enzyme]-L-cysteine + [acceptor protein]-L-lysine = [E2 ubiquitin-conjugating enzyme]-L-cysteine + N(6)-ubiquitinyl-[acceptor protein]-L-lysine.</text>
        <dbReference type="EC" id="2.3.2.27"/>
    </reaction>
</comment>
<dbReference type="Proteomes" id="UP000053237">
    <property type="component" value="Unassembled WGS sequence"/>
</dbReference>
<dbReference type="GO" id="GO:0030915">
    <property type="term" value="C:Smc5-Smc6 complex"/>
    <property type="evidence" value="ECO:0007669"/>
    <property type="project" value="UniProtKB-UniRule"/>
</dbReference>
<keyword evidence="1" id="KW-0808">Transferase</keyword>
<sequence>MKLSDTEQMLLQILMAKGAISENELHKEVKKLADLDETALDNSIRRIESAIQPLALDLRRAMHDDGEVYFAIVNTGNDSLTKFACNYTDREISFFRKALEEIAQTREGVCRQEDMVDLRENTTIRETICLLDRLTSEKWLMSYVEEIEDDGIETMYSYGPRVFLELKDLVLELNISHCAICKAELVRGIITEESNFSLNVISAIQCFQ</sequence>
<protein>
    <recommendedName>
        <fullName evidence="1">Non-structural maintenance of chromosomes element 1 homolog</fullName>
        <ecNumber evidence="1">2.3.2.27</ecNumber>
    </recommendedName>
</protein>
<organism evidence="2 3">
    <name type="scientific">Albugo candida</name>
    <dbReference type="NCBI Taxonomy" id="65357"/>
    <lineage>
        <taxon>Eukaryota</taxon>
        <taxon>Sar</taxon>
        <taxon>Stramenopiles</taxon>
        <taxon>Oomycota</taxon>
        <taxon>Peronosporomycetes</taxon>
        <taxon>Albuginales</taxon>
        <taxon>Albuginaceae</taxon>
        <taxon>Albugo</taxon>
    </lineage>
</organism>
<dbReference type="EC" id="2.3.2.27" evidence="1"/>
<dbReference type="GO" id="GO:0061630">
    <property type="term" value="F:ubiquitin protein ligase activity"/>
    <property type="evidence" value="ECO:0007669"/>
    <property type="project" value="UniProtKB-EC"/>
</dbReference>
<dbReference type="Gene3D" id="3.90.1150.220">
    <property type="match status" value="1"/>
</dbReference>